<dbReference type="PANTHER" id="PTHR13890:SF27">
    <property type="entry name" value="MAGNESIUM TRANSPORTER MRS2, MITOCHONDRIAL"/>
    <property type="match status" value="1"/>
</dbReference>
<keyword evidence="4" id="KW-0812">Transmembrane</keyword>
<keyword evidence="17" id="KW-1185">Reference proteome</keyword>
<evidence type="ECO:0000256" key="15">
    <source>
        <dbReference type="SAM" id="MobiDB-lite"/>
    </source>
</evidence>
<evidence type="ECO:0000256" key="7">
    <source>
        <dbReference type="ARBA" id="ARBA00022946"/>
    </source>
</evidence>
<evidence type="ECO:0000256" key="4">
    <source>
        <dbReference type="ARBA" id="ARBA00022692"/>
    </source>
</evidence>
<keyword evidence="9" id="KW-0406">Ion transport</keyword>
<dbReference type="OrthoDB" id="10251508at2759"/>
<comment type="subcellular location">
    <subcellularLocation>
        <location evidence="1">Mitochondrion inner membrane</location>
        <topology evidence="1">Multi-pass membrane protein</topology>
    </subcellularLocation>
</comment>
<evidence type="ECO:0000313" key="17">
    <source>
        <dbReference type="Proteomes" id="UP000186136"/>
    </source>
</evidence>
<organism evidence="16 17">
    <name type="scientific">Pichia membranifaciens</name>
    <dbReference type="NCBI Taxonomy" id="4926"/>
    <lineage>
        <taxon>Eukaryota</taxon>
        <taxon>Fungi</taxon>
        <taxon>Dikarya</taxon>
        <taxon>Ascomycota</taxon>
        <taxon>Saccharomycotina</taxon>
        <taxon>Pichiomycetes</taxon>
        <taxon>Pichiales</taxon>
        <taxon>Pichiaceae</taxon>
        <taxon>Pichia</taxon>
    </lineage>
</organism>
<evidence type="ECO:0000256" key="6">
    <source>
        <dbReference type="ARBA" id="ARBA00022842"/>
    </source>
</evidence>
<evidence type="ECO:0000256" key="14">
    <source>
        <dbReference type="ARBA" id="ARBA00046701"/>
    </source>
</evidence>
<comment type="subunit">
    <text evidence="14">Homopentamer. Forms homooligomers. Interacts with MFM1.</text>
</comment>
<reference evidence="16 17" key="1">
    <citation type="submission" date="2016-08" db="EMBL/GenBank/DDBJ databases">
        <title>Whole genome shotgun sequence of Pichia membranifaciens KS47-1.</title>
        <authorList>
            <person name="Konishi M."/>
            <person name="Ishida M."/>
            <person name="Arakawa T."/>
            <person name="Kato Y."/>
            <person name="Horiuchi J."/>
        </authorList>
    </citation>
    <scope>NUCLEOTIDE SEQUENCE [LARGE SCALE GENOMIC DNA]</scope>
    <source>
        <strain evidence="16 17">KS47-1</strain>
    </source>
</reference>
<keyword evidence="5" id="KW-0999">Mitochondrion inner membrane</keyword>
<evidence type="ECO:0000256" key="11">
    <source>
        <dbReference type="ARBA" id="ARBA00023136"/>
    </source>
</evidence>
<comment type="caution">
    <text evidence="16">The sequence shown here is derived from an EMBL/GenBank/DDBJ whole genome shotgun (WGS) entry which is preliminary data.</text>
</comment>
<dbReference type="AlphaFoldDB" id="A0A1Q2YJU7"/>
<evidence type="ECO:0000313" key="16">
    <source>
        <dbReference type="EMBL" id="GAV29741.1"/>
    </source>
</evidence>
<dbReference type="GO" id="GO:0015095">
    <property type="term" value="F:magnesium ion transmembrane transporter activity"/>
    <property type="evidence" value="ECO:0007669"/>
    <property type="project" value="TreeGrafter"/>
</dbReference>
<comment type="function">
    <text evidence="13">High-conductance magnesium-selective channel that mediates the influx of magnesium into the mitochondrial matrix. Essential for the splicing of mRNA group II introns in mitochondria by affecting mitochondrial magnesium concentrations, which are critical for group II intron splicing. It also suppresses a variety of mitochondrial intron mutations and its absence may disturb the assembly of mitochondrial membrane complexes.</text>
</comment>
<dbReference type="PANTHER" id="PTHR13890">
    <property type="entry name" value="RNA SPLICING PROTEIN MRS2, MITOCHONDRIAL"/>
    <property type="match status" value="1"/>
</dbReference>
<dbReference type="Proteomes" id="UP000186136">
    <property type="component" value="Unassembled WGS sequence"/>
</dbReference>
<evidence type="ECO:0000256" key="10">
    <source>
        <dbReference type="ARBA" id="ARBA00023128"/>
    </source>
</evidence>
<dbReference type="GO" id="GO:0045016">
    <property type="term" value="P:mitochondrial magnesium ion transmembrane transport"/>
    <property type="evidence" value="ECO:0007669"/>
    <property type="project" value="TreeGrafter"/>
</dbReference>
<keyword evidence="7" id="KW-0809">Transit peptide</keyword>
<evidence type="ECO:0000256" key="8">
    <source>
        <dbReference type="ARBA" id="ARBA00022989"/>
    </source>
</evidence>
<feature type="compositionally biased region" description="Low complexity" evidence="15">
    <location>
        <begin position="89"/>
        <end position="112"/>
    </location>
</feature>
<keyword evidence="11" id="KW-0472">Membrane</keyword>
<feature type="region of interest" description="Disordered" evidence="15">
    <location>
        <begin position="85"/>
        <end position="131"/>
    </location>
</feature>
<proteinExistence type="inferred from homology"/>
<accession>A0A1Q2YJU7</accession>
<dbReference type="EMBL" id="BDGI01000134">
    <property type="protein sequence ID" value="GAV29741.1"/>
    <property type="molecule type" value="Genomic_DNA"/>
</dbReference>
<feature type="compositionally biased region" description="Basic and acidic residues" evidence="15">
    <location>
        <begin position="212"/>
        <end position="222"/>
    </location>
</feature>
<evidence type="ECO:0000256" key="5">
    <source>
        <dbReference type="ARBA" id="ARBA00022792"/>
    </source>
</evidence>
<sequence length="245" mass="27315">MAVLETELSNHLGKVDRILNELDSQIDRANLKDLLVNSKGLTMFYQKSLLIKNTLDELLDNDEDLENMYLTENYEIKKLICDNEAAGAPSSTSSSSQKDLPSQSPSQSPQSSENTHRVPAPAPGRPPDDDGQLKAVEQVRRADQEELHREDPAAPEPQIIRQAAQTRQGHCLEVAYRRAQVSRAKSRPYLSHVPSVDTTPLLYRASHSTQEQPERTSKEKNGKSNNIPPGEKPCCMLFPSPPPQQ</sequence>
<comment type="similarity">
    <text evidence="2">Belongs to the CorA metal ion transporter (MIT) (TC 1.A.35) family.</text>
</comment>
<dbReference type="GO" id="GO:0005743">
    <property type="term" value="C:mitochondrial inner membrane"/>
    <property type="evidence" value="ECO:0007669"/>
    <property type="project" value="UniProtKB-SubCell"/>
</dbReference>
<evidence type="ECO:0000256" key="3">
    <source>
        <dbReference type="ARBA" id="ARBA00022448"/>
    </source>
</evidence>
<dbReference type="Pfam" id="PF22099">
    <property type="entry name" value="MRS2-like"/>
    <property type="match status" value="1"/>
</dbReference>
<keyword evidence="8" id="KW-1133">Transmembrane helix</keyword>
<keyword evidence="6" id="KW-0460">Magnesium</keyword>
<name>A0A1Q2YJU7_9ASCO</name>
<protein>
    <recommendedName>
        <fullName evidence="12">RNA-splicing protein MRS2</fullName>
    </recommendedName>
</protein>
<dbReference type="Gene3D" id="1.20.58.340">
    <property type="entry name" value="Magnesium transport protein CorA, transmembrane region"/>
    <property type="match status" value="1"/>
</dbReference>
<evidence type="ECO:0000256" key="2">
    <source>
        <dbReference type="ARBA" id="ARBA00009765"/>
    </source>
</evidence>
<dbReference type="InterPro" id="IPR039204">
    <property type="entry name" value="MRS2-like"/>
</dbReference>
<evidence type="ECO:0000256" key="13">
    <source>
        <dbReference type="ARBA" id="ARBA00046105"/>
    </source>
</evidence>
<keyword evidence="10" id="KW-0496">Mitochondrion</keyword>
<keyword evidence="3" id="KW-0813">Transport</keyword>
<gene>
    <name evidence="16" type="ORF">PMKS-003243</name>
</gene>
<feature type="region of interest" description="Disordered" evidence="15">
    <location>
        <begin position="180"/>
        <end position="245"/>
    </location>
</feature>
<evidence type="ECO:0000256" key="12">
    <source>
        <dbReference type="ARBA" id="ARBA00043036"/>
    </source>
</evidence>
<evidence type="ECO:0000256" key="9">
    <source>
        <dbReference type="ARBA" id="ARBA00023065"/>
    </source>
</evidence>
<evidence type="ECO:0000256" key="1">
    <source>
        <dbReference type="ARBA" id="ARBA00004448"/>
    </source>
</evidence>